<evidence type="ECO:0000259" key="2">
    <source>
        <dbReference type="Pfam" id="PF00112"/>
    </source>
</evidence>
<dbReference type="SUPFAM" id="SSF54001">
    <property type="entry name" value="Cysteine proteinases"/>
    <property type="match status" value="1"/>
</dbReference>
<feature type="signal peptide" evidence="1">
    <location>
        <begin position="1"/>
        <end position="20"/>
    </location>
</feature>
<dbReference type="Proteomes" id="UP001497525">
    <property type="component" value="Unassembled WGS sequence"/>
</dbReference>
<dbReference type="GO" id="GO:0008234">
    <property type="term" value="F:cysteine-type peptidase activity"/>
    <property type="evidence" value="ECO:0007669"/>
    <property type="project" value="InterPro"/>
</dbReference>
<organism evidence="3 4">
    <name type="scientific">Calicophoron daubneyi</name>
    <name type="common">Rumen fluke</name>
    <name type="synonym">Paramphistomum daubneyi</name>
    <dbReference type="NCBI Taxonomy" id="300641"/>
    <lineage>
        <taxon>Eukaryota</taxon>
        <taxon>Metazoa</taxon>
        <taxon>Spiralia</taxon>
        <taxon>Lophotrochozoa</taxon>
        <taxon>Platyhelminthes</taxon>
        <taxon>Trematoda</taxon>
        <taxon>Digenea</taxon>
        <taxon>Plagiorchiida</taxon>
        <taxon>Pronocephalata</taxon>
        <taxon>Paramphistomoidea</taxon>
        <taxon>Paramphistomidae</taxon>
        <taxon>Calicophoron</taxon>
    </lineage>
</organism>
<evidence type="ECO:0000313" key="3">
    <source>
        <dbReference type="EMBL" id="CAL5136186.1"/>
    </source>
</evidence>
<dbReference type="GO" id="GO:0006508">
    <property type="term" value="P:proteolysis"/>
    <property type="evidence" value="ECO:0007669"/>
    <property type="project" value="InterPro"/>
</dbReference>
<reference evidence="3" key="1">
    <citation type="submission" date="2024-06" db="EMBL/GenBank/DDBJ databases">
        <authorList>
            <person name="Liu X."/>
            <person name="Lenzi L."/>
            <person name="Haldenby T S."/>
            <person name="Uol C."/>
        </authorList>
    </citation>
    <scope>NUCLEOTIDE SEQUENCE</scope>
</reference>
<dbReference type="InterPro" id="IPR000668">
    <property type="entry name" value="Peptidase_C1A_C"/>
</dbReference>
<comment type="caution">
    <text evidence="3">The sequence shown here is derived from an EMBL/GenBank/DDBJ whole genome shotgun (WGS) entry which is preliminary data.</text>
</comment>
<dbReference type="EMBL" id="CAXLJL010000290">
    <property type="protein sequence ID" value="CAL5136186.1"/>
    <property type="molecule type" value="Genomic_DNA"/>
</dbReference>
<gene>
    <name evidence="3" type="ORF">CDAUBV1_LOCUS10262</name>
</gene>
<dbReference type="Pfam" id="PF00112">
    <property type="entry name" value="Peptidase_C1"/>
    <property type="match status" value="1"/>
</dbReference>
<feature type="chain" id="PRO_5043977031" description="Peptidase C1A papain C-terminal domain-containing protein" evidence="1">
    <location>
        <begin position="21"/>
        <end position="235"/>
    </location>
</feature>
<keyword evidence="1" id="KW-0732">Signal</keyword>
<dbReference type="Gene3D" id="3.90.70.10">
    <property type="entry name" value="Cysteine proteinases"/>
    <property type="match status" value="1"/>
</dbReference>
<protein>
    <recommendedName>
        <fullName evidence="2">Peptidase C1A papain C-terminal domain-containing protein</fullName>
    </recommendedName>
</protein>
<sequence length="235" mass="26661">MRAHTILTLALVSLSVTVSGLKQAVETINLRDFFRRVRDHGTGRNNEYWDAMAYSYETLLRVNKIPCSHGISTDQLQDCSDRFGNGAKSESLTRAMDYVTKVGMYDQKEYESIRKRGQCIQNPAYFKPIWKLSLVSDTSALVTALRNNRSAVLKLMVDKDFENFKGRRFTTSYDPSNPEMLTAYVTLTGFARRSNGTITWLIHGNRGNSWGRNGLILADSKITQPYLEAFVLEPP</sequence>
<evidence type="ECO:0000256" key="1">
    <source>
        <dbReference type="SAM" id="SignalP"/>
    </source>
</evidence>
<evidence type="ECO:0000313" key="4">
    <source>
        <dbReference type="Proteomes" id="UP001497525"/>
    </source>
</evidence>
<name>A0AAV2TIK3_CALDB</name>
<feature type="domain" description="Peptidase C1A papain C-terminal" evidence="2">
    <location>
        <begin position="69"/>
        <end position="217"/>
    </location>
</feature>
<dbReference type="InterPro" id="IPR038765">
    <property type="entry name" value="Papain-like_cys_pep_sf"/>
</dbReference>
<dbReference type="AlphaFoldDB" id="A0AAV2TIK3"/>
<accession>A0AAV2TIK3</accession>
<proteinExistence type="predicted"/>